<evidence type="ECO:0000313" key="1">
    <source>
        <dbReference type="EMBL" id="GAA0738649.1"/>
    </source>
</evidence>
<dbReference type="EMBL" id="BAAACG010000008">
    <property type="protein sequence ID" value="GAA0738649.1"/>
    <property type="molecule type" value="Genomic_DNA"/>
</dbReference>
<evidence type="ECO:0008006" key="3">
    <source>
        <dbReference type="Google" id="ProtNLM"/>
    </source>
</evidence>
<dbReference type="RefSeq" id="WP_343760624.1">
    <property type="nucleotide sequence ID" value="NZ_BAAACG010000008.1"/>
</dbReference>
<comment type="caution">
    <text evidence="1">The sequence shown here is derived from an EMBL/GenBank/DDBJ whole genome shotgun (WGS) entry which is preliminary data.</text>
</comment>
<sequence>MVNKSEKINKVKHFVLEYLDVLYKDSSSGNPPKFPSYELTARDYLEFAEEELSKNTQSSLINCISNLKRAMDCQLNTFLYSFNLSKIFNDRNLKFKKKLDFLNATGIFGPRSLARLNTIRNKMEHEYQVPKIKDIEVYYDLVTAFVSVLENVMLGLSLDNEMYFCLNEEYVVQGVFNIAYLHDKPSIKIDWTITKDGKNYDKEEFEANISNKNEIIDFAFFFRIFLLMHQNEGIASKNYILNQLKKSVIK</sequence>
<accession>A0ABN1JFS3</accession>
<organism evidence="1 2">
    <name type="scientific">Clostridium oceanicum</name>
    <dbReference type="NCBI Taxonomy" id="1543"/>
    <lineage>
        <taxon>Bacteria</taxon>
        <taxon>Bacillati</taxon>
        <taxon>Bacillota</taxon>
        <taxon>Clostridia</taxon>
        <taxon>Eubacteriales</taxon>
        <taxon>Clostridiaceae</taxon>
        <taxon>Clostridium</taxon>
    </lineage>
</organism>
<keyword evidence="2" id="KW-1185">Reference proteome</keyword>
<reference evidence="1 2" key="1">
    <citation type="journal article" date="2019" name="Int. J. Syst. Evol. Microbiol.">
        <title>The Global Catalogue of Microorganisms (GCM) 10K type strain sequencing project: providing services to taxonomists for standard genome sequencing and annotation.</title>
        <authorList>
            <consortium name="The Broad Institute Genomics Platform"/>
            <consortium name="The Broad Institute Genome Sequencing Center for Infectious Disease"/>
            <person name="Wu L."/>
            <person name="Ma J."/>
        </authorList>
    </citation>
    <scope>NUCLEOTIDE SEQUENCE [LARGE SCALE GENOMIC DNA]</scope>
    <source>
        <strain evidence="1 2">JCM 1407</strain>
    </source>
</reference>
<proteinExistence type="predicted"/>
<evidence type="ECO:0000313" key="2">
    <source>
        <dbReference type="Proteomes" id="UP001501510"/>
    </source>
</evidence>
<protein>
    <recommendedName>
        <fullName evidence="3">RiboL-PSP-HEPN domain-containing protein</fullName>
    </recommendedName>
</protein>
<dbReference type="Proteomes" id="UP001501510">
    <property type="component" value="Unassembled WGS sequence"/>
</dbReference>
<name>A0ABN1JFS3_9CLOT</name>
<gene>
    <name evidence="1" type="ORF">GCM10008906_16310</name>
</gene>